<dbReference type="NCBIfam" id="TIGR02252">
    <property type="entry name" value="DREG-2"/>
    <property type="match status" value="1"/>
</dbReference>
<dbReference type="InterPro" id="IPR023214">
    <property type="entry name" value="HAD_sf"/>
</dbReference>
<name>A0A6H5IHR3_9HYME</name>
<keyword evidence="2" id="KW-1185">Reference proteome</keyword>
<protein>
    <recommendedName>
        <fullName evidence="3">Haloacid dehalogenase-like hydrolase domain-containing protein 3</fullName>
    </recommendedName>
</protein>
<evidence type="ECO:0000313" key="1">
    <source>
        <dbReference type="EMBL" id="CAB0035981.1"/>
    </source>
</evidence>
<dbReference type="SFLD" id="SFLDG01129">
    <property type="entry name" value="C1.5:_HAD__Beta-PGM__Phosphata"/>
    <property type="match status" value="1"/>
</dbReference>
<dbReference type="InterPro" id="IPR036412">
    <property type="entry name" value="HAD-like_sf"/>
</dbReference>
<organism evidence="1 2">
    <name type="scientific">Trichogramma brassicae</name>
    <dbReference type="NCBI Taxonomy" id="86971"/>
    <lineage>
        <taxon>Eukaryota</taxon>
        <taxon>Metazoa</taxon>
        <taxon>Ecdysozoa</taxon>
        <taxon>Arthropoda</taxon>
        <taxon>Hexapoda</taxon>
        <taxon>Insecta</taxon>
        <taxon>Pterygota</taxon>
        <taxon>Neoptera</taxon>
        <taxon>Endopterygota</taxon>
        <taxon>Hymenoptera</taxon>
        <taxon>Apocrita</taxon>
        <taxon>Proctotrupomorpha</taxon>
        <taxon>Chalcidoidea</taxon>
        <taxon>Trichogrammatidae</taxon>
        <taxon>Trichogramma</taxon>
    </lineage>
</organism>
<dbReference type="InterPro" id="IPR006439">
    <property type="entry name" value="HAD-SF_hydro_IA"/>
</dbReference>
<dbReference type="AlphaFoldDB" id="A0A6H5IHR3"/>
<dbReference type="SUPFAM" id="SSF56784">
    <property type="entry name" value="HAD-like"/>
    <property type="match status" value="1"/>
</dbReference>
<gene>
    <name evidence="1" type="ORF">TBRA_LOCUS7864</name>
</gene>
<dbReference type="InterPro" id="IPR051828">
    <property type="entry name" value="HAD-like_hydrolase_domain"/>
</dbReference>
<proteinExistence type="predicted"/>
<reference evidence="1 2" key="1">
    <citation type="submission" date="2020-02" db="EMBL/GenBank/DDBJ databases">
        <authorList>
            <person name="Ferguson B K."/>
        </authorList>
    </citation>
    <scope>NUCLEOTIDE SEQUENCE [LARGE SCALE GENOMIC DNA]</scope>
</reference>
<evidence type="ECO:0008006" key="3">
    <source>
        <dbReference type="Google" id="ProtNLM"/>
    </source>
</evidence>
<dbReference type="InterPro" id="IPR044924">
    <property type="entry name" value="HAD-SF_hydro_IA_REG-2-like_cap"/>
</dbReference>
<dbReference type="SFLD" id="SFLDS00003">
    <property type="entry name" value="Haloacid_Dehalogenase"/>
    <property type="match status" value="1"/>
</dbReference>
<dbReference type="Gene3D" id="1.10.150.720">
    <property type="entry name" value="Haloacid dehalogenase-like hydrolase"/>
    <property type="match status" value="1"/>
</dbReference>
<dbReference type="PANTHER" id="PTHR46191:SF2">
    <property type="entry name" value="HALOACID DEHALOGENASE-LIKE HYDROLASE DOMAIN-CONTAINING PROTEIN 3"/>
    <property type="match status" value="1"/>
</dbReference>
<evidence type="ECO:0000313" key="2">
    <source>
        <dbReference type="Proteomes" id="UP000479190"/>
    </source>
</evidence>
<dbReference type="GO" id="GO:0005634">
    <property type="term" value="C:nucleus"/>
    <property type="evidence" value="ECO:0007669"/>
    <property type="project" value="TreeGrafter"/>
</dbReference>
<dbReference type="OrthoDB" id="444127at2759"/>
<dbReference type="Gene3D" id="3.40.50.1000">
    <property type="entry name" value="HAD superfamily/HAD-like"/>
    <property type="match status" value="1"/>
</dbReference>
<dbReference type="PANTHER" id="PTHR46191">
    <property type="match status" value="1"/>
</dbReference>
<dbReference type="InterPro" id="IPR011949">
    <property type="entry name" value="HAD-SF_hydro_IA_REG-2-like"/>
</dbReference>
<accession>A0A6H5IHR3</accession>
<sequence>MSRLPLRLITFDVTDTLLRTSIAQHYASAAASQGLGRLNGERLERAFRANYKRLSAAHPNYGKSSGLGWQGWWRQLVHDVIRDQQRDARDDKLDKIADNLIECYSTNECWQLCPGALELLDSLSQRRPRLVLGVVSNFDERLEAVLRSARIRSYFNFVLTSYQFGKAKPNPEIFQEALRLASSHAGEKIEADRALHVGDRLDNDYDGARSANWRAILVNRGGDAGGKPVDPRVDPSDVFKNFDDLRKHFEKVLDCKDEPR</sequence>
<dbReference type="Proteomes" id="UP000479190">
    <property type="component" value="Unassembled WGS sequence"/>
</dbReference>
<dbReference type="Pfam" id="PF00702">
    <property type="entry name" value="Hydrolase"/>
    <property type="match status" value="1"/>
</dbReference>
<dbReference type="NCBIfam" id="TIGR01549">
    <property type="entry name" value="HAD-SF-IA-v1"/>
    <property type="match status" value="1"/>
</dbReference>
<dbReference type="EMBL" id="CADCXV010000806">
    <property type="protein sequence ID" value="CAB0035981.1"/>
    <property type="molecule type" value="Genomic_DNA"/>
</dbReference>